<dbReference type="EMBL" id="SGXC01000002">
    <property type="protein sequence ID" value="RZS81684.1"/>
    <property type="molecule type" value="Genomic_DNA"/>
</dbReference>
<feature type="site" description="Transition state stabilizer" evidence="6">
    <location>
        <position position="833"/>
    </location>
</feature>
<evidence type="ECO:0000256" key="2">
    <source>
        <dbReference type="ARBA" id="ARBA00022676"/>
    </source>
</evidence>
<feature type="binding site" evidence="6">
    <location>
        <position position="609"/>
    </location>
    <ligand>
        <name>alpha-maltose 1-phosphate</name>
        <dbReference type="ChEBI" id="CHEBI:63576"/>
    </ligand>
</feature>
<organism evidence="9 10">
    <name type="scientific">Pigmentiphaga kullae</name>
    <dbReference type="NCBI Taxonomy" id="151784"/>
    <lineage>
        <taxon>Bacteria</taxon>
        <taxon>Pseudomonadati</taxon>
        <taxon>Pseudomonadota</taxon>
        <taxon>Betaproteobacteria</taxon>
        <taxon>Burkholderiales</taxon>
        <taxon>Alcaligenaceae</taxon>
        <taxon>Pigmentiphaga</taxon>
    </lineage>
</organism>
<dbReference type="Gene3D" id="3.20.20.80">
    <property type="entry name" value="Glycosidases"/>
    <property type="match status" value="1"/>
</dbReference>
<keyword evidence="4 6" id="KW-0119">Carbohydrate metabolism</keyword>
<dbReference type="HAMAP" id="MF_02124">
    <property type="entry name" value="GlgE"/>
    <property type="match status" value="1"/>
</dbReference>
<dbReference type="Pfam" id="PF21702">
    <property type="entry name" value="GLGE_C"/>
    <property type="match status" value="1"/>
</dbReference>
<feature type="region of interest" description="Disordered" evidence="7">
    <location>
        <begin position="608"/>
        <end position="633"/>
    </location>
</feature>
<evidence type="ECO:0000256" key="5">
    <source>
        <dbReference type="ARBA" id="ARBA00048735"/>
    </source>
</evidence>
<feature type="binding site" evidence="6">
    <location>
        <begin position="886"/>
        <end position="887"/>
    </location>
    <ligand>
        <name>alpha-maltose 1-phosphate</name>
        <dbReference type="ChEBI" id="CHEBI:63576"/>
    </ligand>
</feature>
<dbReference type="RefSeq" id="WP_242621532.1">
    <property type="nucleotide sequence ID" value="NZ_SGXC01000002.1"/>
</dbReference>
<feature type="active site" description="Proton donor" evidence="6">
    <location>
        <position position="775"/>
    </location>
</feature>
<proteinExistence type="inferred from homology"/>
<comment type="catalytic activity">
    <reaction evidence="5 6">
        <text>alpha-maltose 1-phosphate + [(1-&gt;4)-alpha-D-glucosyl](n) = [(1-&gt;4)-alpha-D-glucosyl](n+2) + phosphate</text>
        <dbReference type="Rhea" id="RHEA:42692"/>
        <dbReference type="Rhea" id="RHEA-COMP:9584"/>
        <dbReference type="Rhea" id="RHEA-COMP:10183"/>
        <dbReference type="ChEBI" id="CHEBI:15444"/>
        <dbReference type="ChEBI" id="CHEBI:43474"/>
        <dbReference type="ChEBI" id="CHEBI:63576"/>
        <dbReference type="EC" id="2.4.99.16"/>
    </reaction>
</comment>
<dbReference type="InterPro" id="IPR021828">
    <property type="entry name" value="GlgE_dom_N/S"/>
</dbReference>
<dbReference type="InterPro" id="IPR006047">
    <property type="entry name" value="GH13_cat_dom"/>
</dbReference>
<evidence type="ECO:0000313" key="10">
    <source>
        <dbReference type="Proteomes" id="UP000292445"/>
    </source>
</evidence>
<dbReference type="GO" id="GO:0016758">
    <property type="term" value="F:hexosyltransferase activity"/>
    <property type="evidence" value="ECO:0007669"/>
    <property type="project" value="UniProtKB-UniRule"/>
</dbReference>
<evidence type="ECO:0000256" key="4">
    <source>
        <dbReference type="ARBA" id="ARBA00023277"/>
    </source>
</evidence>
<dbReference type="InterPro" id="IPR026585">
    <property type="entry name" value="GlgE"/>
</dbReference>
<accession>A0A4V2F3A2</accession>
<dbReference type="GO" id="GO:0030979">
    <property type="term" value="P:alpha-glucan biosynthetic process"/>
    <property type="evidence" value="ECO:0007669"/>
    <property type="project" value="UniProtKB-UniRule"/>
</dbReference>
<dbReference type="EC" id="2.4.99.16" evidence="6"/>
<evidence type="ECO:0000256" key="6">
    <source>
        <dbReference type="HAMAP-Rule" id="MF_02124"/>
    </source>
</evidence>
<comment type="function">
    <text evidence="6">Maltosyltransferase that uses maltose 1-phosphate (M1P) as the sugar donor to elongate linear or branched alpha-(1-&gt;4)-glucans. Is involved in a branched alpha-glucan biosynthetic pathway from trehalose, together with TreS, Mak and GlgB.</text>
</comment>
<comment type="caution">
    <text evidence="9">The sequence shown here is derived from an EMBL/GenBank/DDBJ whole genome shotgun (WGS) entry which is preliminary data.</text>
</comment>
<feature type="binding site" evidence="6">
    <location>
        <position position="747"/>
    </location>
    <ligand>
        <name>alpha-maltose 1-phosphate</name>
        <dbReference type="ChEBI" id="CHEBI:63576"/>
    </ligand>
</feature>
<dbReference type="PANTHER" id="PTHR47786">
    <property type="entry name" value="ALPHA-1,4-GLUCAN:MALTOSE-1-PHOSPHATE MALTOSYLTRANSFERASE"/>
    <property type="match status" value="1"/>
</dbReference>
<evidence type="ECO:0000256" key="7">
    <source>
        <dbReference type="SAM" id="MobiDB-lite"/>
    </source>
</evidence>
<dbReference type="PANTHER" id="PTHR47786:SF2">
    <property type="entry name" value="GLYCOSYL HYDROLASE FAMILY 13 CATALYTIC DOMAIN-CONTAINING PROTEIN"/>
    <property type="match status" value="1"/>
</dbReference>
<dbReference type="AlphaFoldDB" id="A0A4V2F3A2"/>
<dbReference type="CDD" id="cd11344">
    <property type="entry name" value="AmyAc_GlgE_like"/>
    <property type="match status" value="1"/>
</dbReference>
<gene>
    <name evidence="6" type="primary">glgE</name>
    <name evidence="9" type="ORF">EV675_4312</name>
</gene>
<sequence>MAARRRPPLRIYHARVSALGPVLDGAGVLAAPWRGWLESAAALGFGQVLADARDAGDEAACQALARAASRRRLELYLDCPPAGEGEGAVDWAARGLVWRDLGARGLLIRDLATPASLPQRLAPLREREDGLDLLAWTPGLSRAVVGGLRGLGFSHVFSSLAWWDFRSAWFMDEWHALADTGCAVLAFPSDPYGAGAAGVGVPDPEVRRRASIRALWAAATCGAGWLVPMGYERHGLDGAPHDQLDLGADLQAANRWLARAPADGVALSPLGGADAPIAMMLRRADGQRGRRGSHLLLFNPDLLAASAVDWPMIQSRLPDRVQRPAEGKVPAALGPGAAQVVELEPAPPVLAVLPRRRSLTAAMGASRVAIEAVEPAIEHGRFAVKRTPGEALSVRADIFMDGHDKLAADLLWRAADEEAWIRVPMVHLGNDRWEAVCRFERVGMGCYAIEAWRDTYATYLDELRKKTDAGVDVAVEVEEVRGWIAKVLGRASQAGHEVRARAEEAARGLADLRGDACLAWIRSPEAAALIQALEPREFASRSAEFPVRVERRTAQFGSWYECFPRSQSGDAHRHGTFADVAARLPAIRDMGFDVLYFPPIHPIGRRNRKGRNNNLVAEPGDPGSPYAIGSEEGGHDAIHPELGTLDDFCALVGEAARHGLEIALDFAIQCSPDHPWLARHPEWFAWRADGSLRYAENPPKKYEDIVNVDFYARAANGRDAASGLWLALLDVVLFWAGEGVRIFRVDNPHTKPLPFWEWLIAQVHARHPDVVFLSEAFTRPKMMYRLAKLGFSQSYTYFTWRETRRELTDYVEEISRPPVSDFFRPNFFVNTPDINPRHLQDSGRPGFLIRAALATTLSGSWGMYSGFELCEGTPVPGKEEYLDSEKYEIRAWDWDRPGNIVAEIGVLNRIRRDNPALHIHTGTGFLNTDNDRVLAYTRATPERDNVVLVVVNLDPRGAQGANIELPLWEFGLPDDGTLHAEDLLRGYRFDWRGKMQHVWLEPGGPYAIWRISRRF</sequence>
<dbReference type="SUPFAM" id="SSF51011">
    <property type="entry name" value="Glycosyl hydrolase domain"/>
    <property type="match status" value="1"/>
</dbReference>
<name>A0A4V2F3A2_9BURK</name>
<dbReference type="Gene3D" id="2.60.40.10">
    <property type="entry name" value="Immunoglobulins"/>
    <property type="match status" value="1"/>
</dbReference>
<dbReference type="InterPro" id="IPR017853">
    <property type="entry name" value="GH"/>
</dbReference>
<keyword evidence="2 6" id="KW-0328">Glycosyltransferase</keyword>
<feature type="active site" description="Nucleophile" evidence="6">
    <location>
        <position position="746"/>
    </location>
</feature>
<evidence type="ECO:0000313" key="9">
    <source>
        <dbReference type="EMBL" id="RZS81684.1"/>
    </source>
</evidence>
<feature type="binding site" evidence="6">
    <location>
        <position position="704"/>
    </location>
    <ligand>
        <name>alpha-maltose 1-phosphate</name>
        <dbReference type="ChEBI" id="CHEBI:63576"/>
    </ligand>
</feature>
<dbReference type="Proteomes" id="UP000292445">
    <property type="component" value="Unassembled WGS sequence"/>
</dbReference>
<dbReference type="Gene3D" id="1.20.58.80">
    <property type="entry name" value="Phosphotransferase system, lactose/cellobiose-type IIA subunit"/>
    <property type="match status" value="1"/>
</dbReference>
<evidence type="ECO:0000256" key="3">
    <source>
        <dbReference type="ARBA" id="ARBA00022679"/>
    </source>
</evidence>
<protein>
    <recommendedName>
        <fullName evidence="6">Alpha-1,4-glucan:maltose-1-phosphate maltosyltransferase</fullName>
        <shortName evidence="6">GMPMT</shortName>
        <ecNumber evidence="6">2.4.99.16</ecNumber>
    </recommendedName>
    <alternativeName>
        <fullName evidence="6">(1-&gt;4)-alpha-D-glucan:maltose-1-phosphate alpha-D-maltosyltransferase</fullName>
    </alternativeName>
</protein>
<evidence type="ECO:0000256" key="1">
    <source>
        <dbReference type="ARBA" id="ARBA00011738"/>
    </source>
</evidence>
<dbReference type="SUPFAM" id="SSF51445">
    <property type="entry name" value="(Trans)glycosidases"/>
    <property type="match status" value="1"/>
</dbReference>
<evidence type="ECO:0000259" key="8">
    <source>
        <dbReference type="SMART" id="SM00642"/>
    </source>
</evidence>
<dbReference type="SMART" id="SM00642">
    <property type="entry name" value="Aamy"/>
    <property type="match status" value="1"/>
</dbReference>
<comment type="subunit">
    <text evidence="1 6">Homodimer.</text>
</comment>
<comment type="similarity">
    <text evidence="6">Belongs to the glycosyl hydrolase 13 family. GlgE subfamily.</text>
</comment>
<dbReference type="InterPro" id="IPR013783">
    <property type="entry name" value="Ig-like_fold"/>
</dbReference>
<keyword evidence="10" id="KW-1185">Reference proteome</keyword>
<dbReference type="InterPro" id="IPR049171">
    <property type="entry name" value="GLGE_C"/>
</dbReference>
<feature type="domain" description="Glycosyl hydrolase family 13 catalytic" evidence="8">
    <location>
        <begin position="561"/>
        <end position="911"/>
    </location>
</feature>
<dbReference type="Pfam" id="PF11896">
    <property type="entry name" value="GlgE_dom_N_S"/>
    <property type="match status" value="1"/>
</dbReference>
<reference evidence="9 10" key="1">
    <citation type="submission" date="2019-02" db="EMBL/GenBank/DDBJ databases">
        <title>Genomic Encyclopedia of Type Strains, Phase IV (KMG-IV): sequencing the most valuable type-strain genomes for metagenomic binning, comparative biology and taxonomic classification.</title>
        <authorList>
            <person name="Goeker M."/>
        </authorList>
    </citation>
    <scope>NUCLEOTIDE SEQUENCE [LARGE SCALE GENOMIC DNA]</scope>
    <source>
        <strain evidence="9 10">K24</strain>
    </source>
</reference>
<feature type="binding site" evidence="6">
    <location>
        <position position="669"/>
    </location>
    <ligand>
        <name>alpha-maltose 1-phosphate</name>
        <dbReference type="ChEBI" id="CHEBI:63576"/>
    </ligand>
</feature>
<dbReference type="Gene3D" id="2.60.40.1180">
    <property type="entry name" value="Golgi alpha-mannosidase II"/>
    <property type="match status" value="1"/>
</dbReference>
<dbReference type="GO" id="GO:0004553">
    <property type="term" value="F:hydrolase activity, hydrolyzing O-glycosyl compounds"/>
    <property type="evidence" value="ECO:0007669"/>
    <property type="project" value="InterPro"/>
</dbReference>
<dbReference type="InterPro" id="IPR013780">
    <property type="entry name" value="Glyco_hydro_b"/>
</dbReference>
<keyword evidence="3 6" id="KW-0808">Transferase</keyword>